<name>A0A839FSE3_9MICC</name>
<dbReference type="AlphaFoldDB" id="A0A839FSE3"/>
<evidence type="ECO:0000313" key="2">
    <source>
        <dbReference type="EMBL" id="MBA8920833.1"/>
    </source>
</evidence>
<feature type="transmembrane region" description="Helical" evidence="1">
    <location>
        <begin position="20"/>
        <end position="40"/>
    </location>
</feature>
<accession>A0A839FSE3</accession>
<organism evidence="2 3">
    <name type="scientific">Nesterenkonia jeotgali</name>
    <dbReference type="NCBI Taxonomy" id="317018"/>
    <lineage>
        <taxon>Bacteria</taxon>
        <taxon>Bacillati</taxon>
        <taxon>Actinomycetota</taxon>
        <taxon>Actinomycetes</taxon>
        <taxon>Micrococcales</taxon>
        <taxon>Micrococcaceae</taxon>
        <taxon>Nesterenkonia</taxon>
    </lineage>
</organism>
<evidence type="ECO:0000256" key="1">
    <source>
        <dbReference type="SAM" id="Phobius"/>
    </source>
</evidence>
<proteinExistence type="predicted"/>
<dbReference type="Proteomes" id="UP000546252">
    <property type="component" value="Unassembled WGS sequence"/>
</dbReference>
<protein>
    <submittedName>
        <fullName evidence="2">Uncharacterized protein</fullName>
    </submittedName>
</protein>
<reference evidence="2 3" key="1">
    <citation type="submission" date="2020-08" db="EMBL/GenBank/DDBJ databases">
        <title>Sequencing the genomes of 1000 actinobacteria strains.</title>
        <authorList>
            <person name="Klenk H.-P."/>
        </authorList>
    </citation>
    <scope>NUCLEOTIDE SEQUENCE [LARGE SCALE GENOMIC DNA]</scope>
    <source>
        <strain evidence="2 3">DSM 19081</strain>
    </source>
</reference>
<keyword evidence="1" id="KW-1133">Transmembrane helix</keyword>
<keyword evidence="1" id="KW-0812">Transmembrane</keyword>
<sequence length="44" mass="4712">MLMPLMVGMPVFVVDAAALWSLLGHLMYGLVLGLTAVAVLNRAR</sequence>
<evidence type="ECO:0000313" key="3">
    <source>
        <dbReference type="Proteomes" id="UP000546252"/>
    </source>
</evidence>
<dbReference type="RefSeq" id="WP_259392397.1">
    <property type="nucleotide sequence ID" value="NZ_BAAAKT010000002.1"/>
</dbReference>
<dbReference type="EMBL" id="JACJIH010000001">
    <property type="protein sequence ID" value="MBA8920833.1"/>
    <property type="molecule type" value="Genomic_DNA"/>
</dbReference>
<keyword evidence="1" id="KW-0472">Membrane</keyword>
<comment type="caution">
    <text evidence="2">The sequence shown here is derived from an EMBL/GenBank/DDBJ whole genome shotgun (WGS) entry which is preliminary data.</text>
</comment>
<gene>
    <name evidence="2" type="ORF">HNR24_000766</name>
</gene>